<evidence type="ECO:0000313" key="2">
    <source>
        <dbReference type="EMBL" id="ANP36533.1"/>
    </source>
</evidence>
<reference evidence="2 3" key="1">
    <citation type="submission" date="2016-04" db="EMBL/GenBank/DDBJ databases">
        <authorList>
            <person name="Evans L.H."/>
            <person name="Alamgir A."/>
            <person name="Owens N."/>
            <person name="Weber N.D."/>
            <person name="Virtaneva K."/>
            <person name="Barbian K."/>
            <person name="Babar A."/>
            <person name="Rosenke K."/>
        </authorList>
    </citation>
    <scope>NUCLEOTIDE SEQUENCE [LARGE SCALE GENOMIC DNA]</scope>
    <source>
        <strain evidence="2 3">JL2886</strain>
    </source>
</reference>
<accession>A0A1B0ZQU1</accession>
<dbReference type="Proteomes" id="UP000092565">
    <property type="component" value="Chromosome"/>
</dbReference>
<sequence>MPGLILAGHIMAWLLLGGLAALFSTPYGLALVCKQALVAGRSPPAAANKLHFIPAMQRGDRNAVHHLPCSSIVEAFVILLILTASAYLTNSLSLPG</sequence>
<keyword evidence="3" id="KW-1185">Reference proteome</keyword>
<evidence type="ECO:0000259" key="1">
    <source>
        <dbReference type="Pfam" id="PF05425"/>
    </source>
</evidence>
<protein>
    <submittedName>
        <fullName evidence="2">Copper-binding protein</fullName>
    </submittedName>
</protein>
<dbReference type="InterPro" id="IPR008457">
    <property type="entry name" value="Cu-R_CopD_dom"/>
</dbReference>
<dbReference type="EMBL" id="CP015124">
    <property type="protein sequence ID" value="ANP36533.1"/>
    <property type="molecule type" value="Genomic_DNA"/>
</dbReference>
<dbReference type="GO" id="GO:0016020">
    <property type="term" value="C:membrane"/>
    <property type="evidence" value="ECO:0007669"/>
    <property type="project" value="InterPro"/>
</dbReference>
<feature type="domain" description="Copper resistance protein D" evidence="1">
    <location>
        <begin position="3"/>
        <end position="87"/>
    </location>
</feature>
<dbReference type="AlphaFoldDB" id="A0A1B0ZQU1"/>
<name>A0A1B0ZQU1_9RHOB</name>
<organism evidence="2 3">
    <name type="scientific">Phaeobacter gallaeciensis</name>
    <dbReference type="NCBI Taxonomy" id="60890"/>
    <lineage>
        <taxon>Bacteria</taxon>
        <taxon>Pseudomonadati</taxon>
        <taxon>Pseudomonadota</taxon>
        <taxon>Alphaproteobacteria</taxon>
        <taxon>Rhodobacterales</taxon>
        <taxon>Roseobacteraceae</taxon>
        <taxon>Phaeobacter</taxon>
    </lineage>
</organism>
<proteinExistence type="predicted"/>
<evidence type="ECO:0000313" key="3">
    <source>
        <dbReference type="Proteomes" id="UP000092565"/>
    </source>
</evidence>
<dbReference type="Pfam" id="PF05425">
    <property type="entry name" value="CopD"/>
    <property type="match status" value="1"/>
</dbReference>
<gene>
    <name evidence="2" type="ORF">JL2886_01624</name>
</gene>